<evidence type="ECO:0000313" key="4">
    <source>
        <dbReference type="EMBL" id="CAB5068664.1"/>
    </source>
</evidence>
<protein>
    <submittedName>
        <fullName evidence="3">Unannotated protein</fullName>
    </submittedName>
</protein>
<organism evidence="3">
    <name type="scientific">freshwater metagenome</name>
    <dbReference type="NCBI Taxonomy" id="449393"/>
    <lineage>
        <taxon>unclassified sequences</taxon>
        <taxon>metagenomes</taxon>
        <taxon>ecological metagenomes</taxon>
    </lineage>
</organism>
<proteinExistence type="predicted"/>
<evidence type="ECO:0000313" key="2">
    <source>
        <dbReference type="EMBL" id="CAB4815617.1"/>
    </source>
</evidence>
<evidence type="ECO:0000313" key="3">
    <source>
        <dbReference type="EMBL" id="CAB4994957.1"/>
    </source>
</evidence>
<sequence length="81" mass="8215">MLSPPRPAIKNFRPMLGICSYTVTDAPARASTSAAMSPPGPPPITAAEGLAAPEAAVATAGNSEFTALSLDRGSRVTTRTC</sequence>
<reference evidence="3" key="1">
    <citation type="submission" date="2020-05" db="EMBL/GenBank/DDBJ databases">
        <authorList>
            <person name="Chiriac C."/>
            <person name="Salcher M."/>
            <person name="Ghai R."/>
            <person name="Kavagutti S V."/>
        </authorList>
    </citation>
    <scope>NUCLEOTIDE SEQUENCE</scope>
</reference>
<evidence type="ECO:0000256" key="1">
    <source>
        <dbReference type="SAM" id="MobiDB-lite"/>
    </source>
</evidence>
<dbReference type="AlphaFoldDB" id="A0A6J7NPF1"/>
<gene>
    <name evidence="2" type="ORF">UFOPK3046_01434</name>
    <name evidence="3" type="ORF">UFOPK3914_01809</name>
    <name evidence="4" type="ORF">UFOPK4354_01585</name>
</gene>
<dbReference type="EMBL" id="CAFBQW010000213">
    <property type="protein sequence ID" value="CAB5068664.1"/>
    <property type="molecule type" value="Genomic_DNA"/>
</dbReference>
<dbReference type="EMBL" id="CAFBOG010000224">
    <property type="protein sequence ID" value="CAB4994957.1"/>
    <property type="molecule type" value="Genomic_DNA"/>
</dbReference>
<accession>A0A6J7NPF1</accession>
<name>A0A6J7NPF1_9ZZZZ</name>
<dbReference type="EMBL" id="CAFAAQ010000149">
    <property type="protein sequence ID" value="CAB4815617.1"/>
    <property type="molecule type" value="Genomic_DNA"/>
</dbReference>
<feature type="region of interest" description="Disordered" evidence="1">
    <location>
        <begin position="29"/>
        <end position="50"/>
    </location>
</feature>